<evidence type="ECO:0000313" key="1">
    <source>
        <dbReference type="EMBL" id="KFB74481.1"/>
    </source>
</evidence>
<dbReference type="InterPro" id="IPR036782">
    <property type="entry name" value="NE0471-like_N"/>
</dbReference>
<comment type="caution">
    <text evidence="1">The sequence shown here is derived from an EMBL/GenBank/DDBJ whole genome shotgun (WGS) entry which is preliminary data.</text>
</comment>
<name>A0A080M027_9PROT</name>
<evidence type="ECO:0000313" key="2">
    <source>
        <dbReference type="Proteomes" id="UP000020077"/>
    </source>
</evidence>
<dbReference type="Gene3D" id="3.30.2020.10">
    <property type="entry name" value="NE0471-like N-terminal domain"/>
    <property type="match status" value="1"/>
</dbReference>
<dbReference type="Proteomes" id="UP000020077">
    <property type="component" value="Unassembled WGS sequence"/>
</dbReference>
<dbReference type="AlphaFoldDB" id="A0A080M027"/>
<proteinExistence type="predicted"/>
<dbReference type="SUPFAM" id="SSF143880">
    <property type="entry name" value="NE0471 N-terminal domain-like"/>
    <property type="match status" value="1"/>
</dbReference>
<evidence type="ECO:0008006" key="3">
    <source>
        <dbReference type="Google" id="ProtNLM"/>
    </source>
</evidence>
<dbReference type="Pfam" id="PF10387">
    <property type="entry name" value="DUF2442"/>
    <property type="match status" value="1"/>
</dbReference>
<reference evidence="1 2" key="1">
    <citation type="submission" date="2014-02" db="EMBL/GenBank/DDBJ databases">
        <title>Expanding our view of genomic diversity in Candidatus Accumulibacter clades.</title>
        <authorList>
            <person name="Skennerton C.T."/>
            <person name="Barr J.J."/>
            <person name="Slater F.R."/>
            <person name="Bond P.L."/>
            <person name="Tyson G.W."/>
        </authorList>
    </citation>
    <scope>NUCLEOTIDE SEQUENCE [LARGE SCALE GENOMIC DNA]</scope>
    <source>
        <strain evidence="2">BA-91</strain>
    </source>
</reference>
<organism evidence="1 2">
    <name type="scientific">Candidatus Accumulibacter phosphatis</name>
    <dbReference type="NCBI Taxonomy" id="327160"/>
    <lineage>
        <taxon>Bacteria</taxon>
        <taxon>Pseudomonadati</taxon>
        <taxon>Pseudomonadota</taxon>
        <taxon>Betaproteobacteria</taxon>
        <taxon>Candidatus Accumulibacter</taxon>
    </lineage>
</organism>
<dbReference type="EMBL" id="JDVG02000031">
    <property type="protein sequence ID" value="KFB74481.1"/>
    <property type="molecule type" value="Genomic_DNA"/>
</dbReference>
<sequence length="86" mass="9439">MILHTTEVTPLSGYRLLLRFNNGAAGEVDLSNELDGEVFEPLRDPVLFATASQHPVMRTAAWSNGADLAPEFLLDLMRVQQGDRAA</sequence>
<accession>A0A080M027</accession>
<gene>
    <name evidence="1" type="ORF">AW09_000217</name>
</gene>
<protein>
    <recommendedName>
        <fullName evidence="3">DUF2442 domain-containing protein</fullName>
    </recommendedName>
</protein>
<dbReference type="InterPro" id="IPR018841">
    <property type="entry name" value="DUF2442"/>
</dbReference>